<evidence type="ECO:0000256" key="8">
    <source>
        <dbReference type="RuleBase" id="RU363032"/>
    </source>
</evidence>
<protein>
    <recommendedName>
        <fullName evidence="9">Phosphate transport system permease protein</fullName>
    </recommendedName>
</protein>
<keyword evidence="9" id="KW-0592">Phosphate transport</keyword>
<dbReference type="Pfam" id="PF00528">
    <property type="entry name" value="BPD_transp_1"/>
    <property type="match status" value="1"/>
</dbReference>
<keyword evidence="7 8" id="KW-0472">Membrane</keyword>
<feature type="transmembrane region" description="Helical" evidence="8">
    <location>
        <begin position="212"/>
        <end position="234"/>
    </location>
</feature>
<comment type="subcellular location">
    <subcellularLocation>
        <location evidence="1 8">Cell membrane</location>
        <topology evidence="1 8">Multi-pass membrane protein</topology>
    </subcellularLocation>
</comment>
<dbReference type="Gene3D" id="1.10.3720.10">
    <property type="entry name" value="MetI-like"/>
    <property type="match status" value="1"/>
</dbReference>
<comment type="similarity">
    <text evidence="2 9">Belongs to the binding-protein-dependent transport system permease family. CysTW subfamily.</text>
</comment>
<dbReference type="GO" id="GO:0005315">
    <property type="term" value="F:phosphate transmembrane transporter activity"/>
    <property type="evidence" value="ECO:0007669"/>
    <property type="project" value="InterPro"/>
</dbReference>
<evidence type="ECO:0000259" key="10">
    <source>
        <dbReference type="PROSITE" id="PS50928"/>
    </source>
</evidence>
<reference evidence="11 12" key="1">
    <citation type="submission" date="2016-11" db="EMBL/GenBank/DDBJ databases">
        <title>Paenibacillus species isolates.</title>
        <authorList>
            <person name="Beno S.M."/>
        </authorList>
    </citation>
    <scope>NUCLEOTIDE SEQUENCE [LARGE SCALE GENOMIC DNA]</scope>
    <source>
        <strain evidence="11 12">FSL R5-0378</strain>
    </source>
</reference>
<dbReference type="InterPro" id="IPR051124">
    <property type="entry name" value="Phosphate_Transport_Permease"/>
</dbReference>
<feature type="transmembrane region" description="Helical" evidence="8">
    <location>
        <begin position="129"/>
        <end position="154"/>
    </location>
</feature>
<feature type="transmembrane region" description="Helical" evidence="8">
    <location>
        <begin position="92"/>
        <end position="117"/>
    </location>
</feature>
<evidence type="ECO:0000256" key="5">
    <source>
        <dbReference type="ARBA" id="ARBA00022692"/>
    </source>
</evidence>
<feature type="transmembrane region" description="Helical" evidence="8">
    <location>
        <begin position="284"/>
        <end position="306"/>
    </location>
</feature>
<keyword evidence="5 8" id="KW-0812">Transmembrane</keyword>
<evidence type="ECO:0000256" key="6">
    <source>
        <dbReference type="ARBA" id="ARBA00022989"/>
    </source>
</evidence>
<evidence type="ECO:0000256" key="4">
    <source>
        <dbReference type="ARBA" id="ARBA00022475"/>
    </source>
</evidence>
<evidence type="ECO:0000256" key="2">
    <source>
        <dbReference type="ARBA" id="ARBA00007069"/>
    </source>
</evidence>
<dbReference type="AlphaFoldDB" id="A0A1R1ERF3"/>
<organism evidence="11 12">
    <name type="scientific">Paenibacillus rhizosphaerae</name>
    <dbReference type="NCBI Taxonomy" id="297318"/>
    <lineage>
        <taxon>Bacteria</taxon>
        <taxon>Bacillati</taxon>
        <taxon>Bacillota</taxon>
        <taxon>Bacilli</taxon>
        <taxon>Bacillales</taxon>
        <taxon>Paenibacillaceae</taxon>
        <taxon>Paenibacillus</taxon>
    </lineage>
</organism>
<dbReference type="EMBL" id="MRTP01000003">
    <property type="protein sequence ID" value="OMF54378.1"/>
    <property type="molecule type" value="Genomic_DNA"/>
</dbReference>
<sequence>MKAIDERPVGIADNPRPGRFKKHHMEDFAGRSYTTICAILLIVIILSIVYFVASKGLATFFKDGVSFSEFLFGSKWDPDGNHGEPQFGVMPFIFGSFATSILAAVIASPLSICASLFMTEIVPGWGKKLLQPVIELLAGIPSVVYGFVGLTVIVPALRDMFPGQGIGIAAGSIVLSVMILPTITSIGTDALSSLPRGLKESSYALGATRWQTIYRVILPTVLPSILTGVVLGMARAFGEALAVQMVIGNAPHIPRSLFESASTLTSVITLDMGNTVMGTAHSNALWSMALALMFMTFIFVVIVRLLERRNRI</sequence>
<dbReference type="GO" id="GO:0006817">
    <property type="term" value="P:phosphate ion transport"/>
    <property type="evidence" value="ECO:0007669"/>
    <property type="project" value="UniProtKB-KW"/>
</dbReference>
<evidence type="ECO:0000256" key="7">
    <source>
        <dbReference type="ARBA" id="ARBA00023136"/>
    </source>
</evidence>
<dbReference type="CDD" id="cd06261">
    <property type="entry name" value="TM_PBP2"/>
    <property type="match status" value="1"/>
</dbReference>
<evidence type="ECO:0000313" key="12">
    <source>
        <dbReference type="Proteomes" id="UP000187172"/>
    </source>
</evidence>
<feature type="domain" description="ABC transmembrane type-1" evidence="10">
    <location>
        <begin position="93"/>
        <end position="307"/>
    </location>
</feature>
<dbReference type="InterPro" id="IPR035906">
    <property type="entry name" value="MetI-like_sf"/>
</dbReference>
<dbReference type="STRING" id="297318.BK138_14405"/>
<dbReference type="NCBIfam" id="TIGR02138">
    <property type="entry name" value="phosphate_pstC"/>
    <property type="match status" value="1"/>
</dbReference>
<gene>
    <name evidence="11" type="ORF">BK138_14405</name>
</gene>
<dbReference type="PROSITE" id="PS50928">
    <property type="entry name" value="ABC_TM1"/>
    <property type="match status" value="1"/>
</dbReference>
<dbReference type="Proteomes" id="UP000187172">
    <property type="component" value="Unassembled WGS sequence"/>
</dbReference>
<evidence type="ECO:0000313" key="11">
    <source>
        <dbReference type="EMBL" id="OMF54378.1"/>
    </source>
</evidence>
<feature type="transmembrane region" description="Helical" evidence="8">
    <location>
        <begin position="166"/>
        <end position="191"/>
    </location>
</feature>
<keyword evidence="3 8" id="KW-0813">Transport</keyword>
<keyword evidence="12" id="KW-1185">Reference proteome</keyword>
<comment type="caution">
    <text evidence="11">The sequence shown here is derived from an EMBL/GenBank/DDBJ whole genome shotgun (WGS) entry which is preliminary data.</text>
</comment>
<dbReference type="PANTHER" id="PTHR30425">
    <property type="entry name" value="PHOSPHATE TRANSPORT SYSTEM PERMEASE PROTEIN PST"/>
    <property type="match status" value="1"/>
</dbReference>
<dbReference type="GO" id="GO:0005886">
    <property type="term" value="C:plasma membrane"/>
    <property type="evidence" value="ECO:0007669"/>
    <property type="project" value="UniProtKB-SubCell"/>
</dbReference>
<evidence type="ECO:0000256" key="3">
    <source>
        <dbReference type="ARBA" id="ARBA00022448"/>
    </source>
</evidence>
<comment type="function">
    <text evidence="9">Part of the binding-protein-dependent transport system for phosphate; probably responsible for the translocation of the substrate across the membrane.</text>
</comment>
<keyword evidence="6 8" id="KW-1133">Transmembrane helix</keyword>
<proteinExistence type="inferred from homology"/>
<dbReference type="InterPro" id="IPR011864">
    <property type="entry name" value="Phosphate_PstC"/>
</dbReference>
<dbReference type="PANTHER" id="PTHR30425:SF2">
    <property type="entry name" value="ABC TRANSPORTER PERMEASE PROTEIN YQGH-RELATED"/>
    <property type="match status" value="1"/>
</dbReference>
<feature type="transmembrane region" description="Helical" evidence="8">
    <location>
        <begin position="32"/>
        <end position="53"/>
    </location>
</feature>
<accession>A0A1R1ERF3</accession>
<dbReference type="SUPFAM" id="SSF161098">
    <property type="entry name" value="MetI-like"/>
    <property type="match status" value="1"/>
</dbReference>
<name>A0A1R1ERF3_9BACL</name>
<evidence type="ECO:0000256" key="1">
    <source>
        <dbReference type="ARBA" id="ARBA00004651"/>
    </source>
</evidence>
<evidence type="ECO:0000256" key="9">
    <source>
        <dbReference type="RuleBase" id="RU363054"/>
    </source>
</evidence>
<dbReference type="InterPro" id="IPR000515">
    <property type="entry name" value="MetI-like"/>
</dbReference>
<keyword evidence="4 9" id="KW-1003">Cell membrane</keyword>